<reference evidence="5 6" key="1">
    <citation type="submission" date="2020-02" db="EMBL/GenBank/DDBJ databases">
        <title>Full genome sequence of Nocardioides sp. R-3366.</title>
        <authorList>
            <person name="Im W.-T."/>
        </authorList>
    </citation>
    <scope>NUCLEOTIDE SEQUENCE [LARGE SCALE GENOMIC DNA]</scope>
    <source>
        <strain evidence="5 6">R-3366</strain>
    </source>
</reference>
<keyword evidence="6" id="KW-1185">Reference proteome</keyword>
<dbReference type="GO" id="GO:0003677">
    <property type="term" value="F:DNA binding"/>
    <property type="evidence" value="ECO:0007669"/>
    <property type="project" value="UniProtKB-KW"/>
</dbReference>
<dbReference type="CDD" id="cd06170">
    <property type="entry name" value="LuxR_C_like"/>
    <property type="match status" value="2"/>
</dbReference>
<evidence type="ECO:0000259" key="4">
    <source>
        <dbReference type="PROSITE" id="PS50043"/>
    </source>
</evidence>
<dbReference type="Proteomes" id="UP000502996">
    <property type="component" value="Chromosome"/>
</dbReference>
<protein>
    <recommendedName>
        <fullName evidence="4">HTH luxR-type domain-containing protein</fullName>
    </recommendedName>
</protein>
<dbReference type="InterPro" id="IPR000792">
    <property type="entry name" value="Tscrpt_reg_LuxR_C"/>
</dbReference>
<dbReference type="GO" id="GO:0006355">
    <property type="term" value="P:regulation of DNA-templated transcription"/>
    <property type="evidence" value="ECO:0007669"/>
    <property type="project" value="InterPro"/>
</dbReference>
<name>A0A6G6WJ73_9ACTN</name>
<dbReference type="SMART" id="SM00421">
    <property type="entry name" value="HTH_LUXR"/>
    <property type="match status" value="2"/>
</dbReference>
<gene>
    <name evidence="5" type="ORF">G5V58_23350</name>
</gene>
<proteinExistence type="predicted"/>
<dbReference type="PROSITE" id="PS50043">
    <property type="entry name" value="HTH_LUXR_2"/>
    <property type="match status" value="2"/>
</dbReference>
<dbReference type="EMBL" id="CP049257">
    <property type="protein sequence ID" value="QIG45294.1"/>
    <property type="molecule type" value="Genomic_DNA"/>
</dbReference>
<dbReference type="Pfam" id="PF00196">
    <property type="entry name" value="GerE"/>
    <property type="match status" value="2"/>
</dbReference>
<evidence type="ECO:0000313" key="5">
    <source>
        <dbReference type="EMBL" id="QIG45294.1"/>
    </source>
</evidence>
<feature type="domain" description="HTH luxR-type" evidence="4">
    <location>
        <begin position="394"/>
        <end position="459"/>
    </location>
</feature>
<evidence type="ECO:0000313" key="6">
    <source>
        <dbReference type="Proteomes" id="UP000502996"/>
    </source>
</evidence>
<keyword evidence="3" id="KW-0804">Transcription</keyword>
<dbReference type="KEGG" id="nano:G5V58_23350"/>
<dbReference type="InterPro" id="IPR016032">
    <property type="entry name" value="Sig_transdc_resp-reg_C-effctor"/>
</dbReference>
<dbReference type="Gene3D" id="1.10.10.10">
    <property type="entry name" value="Winged helix-like DNA-binding domain superfamily/Winged helix DNA-binding domain"/>
    <property type="match status" value="2"/>
</dbReference>
<sequence length="527" mass="54414">MTTTREAALHGLLDAAVAGRVSSWSPPPGDAEWARGLELWASVLTQRWRAPLPPPPAGDPEAGWLQYAAALWSASGDPGRDSGALLARLGESALPDPGTPLGRFAGYLLVEATMAHARLDLAASIADRLGPRVWASVGHPFGAAVAVCRARLLAFRGDIAAAGAVVAGIPPPTEPLLAALVAATSALVRGNDADATEVRRLVATVDAIGAPEGHLAVGAHLLAAYGEVALQDTSAAARRVLLAGGDEQLSRLNVVDRALALEALVSFAVAHGDLDAAETWADQIAPLLASPIADSTAARALSRVALLAGRADEAVAWGERALARAGEVDRVIEHAEAEIVLNRARLEHPGHSSADAVRALRAMVAAAEERGHGMARRAAARELRAAGLRLPPLAGSGWAGLSEREADVARLVAAGLSNHAVAQALHVSDHTVRAHLSRVLAAFGVATRSALPAAVRAGPPGPARLARDRLTSRQRDVAALVADGLRNAEIAARLALSERTVERHVSDVLGRAGLPNRVALARAWLAG</sequence>
<accession>A0A6G6WJ73</accession>
<dbReference type="PANTHER" id="PTHR44688:SF16">
    <property type="entry name" value="DNA-BINDING TRANSCRIPTIONAL ACTIVATOR DEVR_DOSR"/>
    <property type="match status" value="1"/>
</dbReference>
<dbReference type="InterPro" id="IPR036388">
    <property type="entry name" value="WH-like_DNA-bd_sf"/>
</dbReference>
<evidence type="ECO:0000256" key="1">
    <source>
        <dbReference type="ARBA" id="ARBA00023015"/>
    </source>
</evidence>
<evidence type="ECO:0000256" key="3">
    <source>
        <dbReference type="ARBA" id="ARBA00023163"/>
    </source>
</evidence>
<keyword evidence="2" id="KW-0238">DNA-binding</keyword>
<feature type="domain" description="HTH luxR-type" evidence="4">
    <location>
        <begin position="463"/>
        <end position="527"/>
    </location>
</feature>
<dbReference type="AlphaFoldDB" id="A0A6G6WJ73"/>
<dbReference type="PRINTS" id="PR00038">
    <property type="entry name" value="HTHLUXR"/>
</dbReference>
<keyword evidence="1" id="KW-0805">Transcription regulation</keyword>
<dbReference type="RefSeq" id="WP_165237718.1">
    <property type="nucleotide sequence ID" value="NZ_CP049257.1"/>
</dbReference>
<organism evidence="5 6">
    <name type="scientific">Nocardioides anomalus</name>
    <dbReference type="NCBI Taxonomy" id="2712223"/>
    <lineage>
        <taxon>Bacteria</taxon>
        <taxon>Bacillati</taxon>
        <taxon>Actinomycetota</taxon>
        <taxon>Actinomycetes</taxon>
        <taxon>Propionibacteriales</taxon>
        <taxon>Nocardioidaceae</taxon>
        <taxon>Nocardioides</taxon>
    </lineage>
</organism>
<dbReference type="PANTHER" id="PTHR44688">
    <property type="entry name" value="DNA-BINDING TRANSCRIPTIONAL ACTIVATOR DEVR_DOSR"/>
    <property type="match status" value="1"/>
</dbReference>
<dbReference type="SUPFAM" id="SSF46894">
    <property type="entry name" value="C-terminal effector domain of the bipartite response regulators"/>
    <property type="match status" value="2"/>
</dbReference>
<evidence type="ECO:0000256" key="2">
    <source>
        <dbReference type="ARBA" id="ARBA00023125"/>
    </source>
</evidence>